<dbReference type="GO" id="GO:0051301">
    <property type="term" value="P:cell division"/>
    <property type="evidence" value="ECO:0007669"/>
    <property type="project" value="UniProtKB-KW"/>
</dbReference>
<evidence type="ECO:0000256" key="1">
    <source>
        <dbReference type="ARBA" id="ARBA00004370"/>
    </source>
</evidence>
<name>A0A6I2FBK1_9MICO</name>
<feature type="transmembrane region" description="Helical" evidence="9">
    <location>
        <begin position="113"/>
        <end position="134"/>
    </location>
</feature>
<dbReference type="Pfam" id="PF03799">
    <property type="entry name" value="FtsQ_DivIB_C"/>
    <property type="match status" value="1"/>
</dbReference>
<dbReference type="AlphaFoldDB" id="A0A6I2FBK1"/>
<feature type="compositionally biased region" description="Low complexity" evidence="8">
    <location>
        <begin position="30"/>
        <end position="51"/>
    </location>
</feature>
<gene>
    <name evidence="11" type="ORF">GE115_16830</name>
</gene>
<proteinExistence type="predicted"/>
<keyword evidence="2" id="KW-1003">Cell membrane</keyword>
<keyword evidence="5 9" id="KW-1133">Transmembrane helix</keyword>
<evidence type="ECO:0000256" key="7">
    <source>
        <dbReference type="ARBA" id="ARBA00023306"/>
    </source>
</evidence>
<comment type="subcellular location">
    <subcellularLocation>
        <location evidence="1">Membrane</location>
    </subcellularLocation>
</comment>
<evidence type="ECO:0000256" key="3">
    <source>
        <dbReference type="ARBA" id="ARBA00022618"/>
    </source>
</evidence>
<accession>A0A6I2FBK1</accession>
<organism evidence="11 12">
    <name type="scientific">Agromyces agglutinans</name>
    <dbReference type="NCBI Taxonomy" id="2662258"/>
    <lineage>
        <taxon>Bacteria</taxon>
        <taxon>Bacillati</taxon>
        <taxon>Actinomycetota</taxon>
        <taxon>Actinomycetes</taxon>
        <taxon>Micrococcales</taxon>
        <taxon>Microbacteriaceae</taxon>
        <taxon>Agromyces</taxon>
    </lineage>
</organism>
<evidence type="ECO:0000256" key="9">
    <source>
        <dbReference type="SAM" id="Phobius"/>
    </source>
</evidence>
<dbReference type="PANTHER" id="PTHR37820:SF1">
    <property type="entry name" value="CELL DIVISION PROTEIN FTSQ"/>
    <property type="match status" value="1"/>
</dbReference>
<keyword evidence="3" id="KW-0132">Cell division</keyword>
<dbReference type="InterPro" id="IPR005548">
    <property type="entry name" value="Cell_div_FtsQ/DivIB_C"/>
</dbReference>
<dbReference type="PANTHER" id="PTHR37820">
    <property type="entry name" value="CELL DIVISION PROTEIN DIVIB"/>
    <property type="match status" value="1"/>
</dbReference>
<dbReference type="InterPro" id="IPR013685">
    <property type="entry name" value="POTRA_FtsQ_type"/>
</dbReference>
<evidence type="ECO:0000256" key="6">
    <source>
        <dbReference type="ARBA" id="ARBA00023136"/>
    </source>
</evidence>
<dbReference type="PROSITE" id="PS51779">
    <property type="entry name" value="POTRA"/>
    <property type="match status" value="1"/>
</dbReference>
<dbReference type="GO" id="GO:0005886">
    <property type="term" value="C:plasma membrane"/>
    <property type="evidence" value="ECO:0007669"/>
    <property type="project" value="TreeGrafter"/>
</dbReference>
<dbReference type="InterPro" id="IPR034746">
    <property type="entry name" value="POTRA"/>
</dbReference>
<evidence type="ECO:0000259" key="10">
    <source>
        <dbReference type="PROSITE" id="PS51779"/>
    </source>
</evidence>
<feature type="domain" description="POTRA" evidence="10">
    <location>
        <begin position="138"/>
        <end position="206"/>
    </location>
</feature>
<dbReference type="RefSeq" id="WP_153685926.1">
    <property type="nucleotide sequence ID" value="NZ_WJIF01000014.1"/>
</dbReference>
<comment type="caution">
    <text evidence="11">The sequence shown here is derived from an EMBL/GenBank/DDBJ whole genome shotgun (WGS) entry which is preliminary data.</text>
</comment>
<feature type="region of interest" description="Disordered" evidence="8">
    <location>
        <begin position="1"/>
        <end position="81"/>
    </location>
</feature>
<feature type="compositionally biased region" description="Low complexity" evidence="8">
    <location>
        <begin position="1"/>
        <end position="15"/>
    </location>
</feature>
<keyword evidence="7" id="KW-0131">Cell cycle</keyword>
<dbReference type="EMBL" id="WJIF01000014">
    <property type="protein sequence ID" value="MRG61524.1"/>
    <property type="molecule type" value="Genomic_DNA"/>
</dbReference>
<evidence type="ECO:0000256" key="2">
    <source>
        <dbReference type="ARBA" id="ARBA00022475"/>
    </source>
</evidence>
<evidence type="ECO:0000313" key="12">
    <source>
        <dbReference type="Proteomes" id="UP000431080"/>
    </source>
</evidence>
<evidence type="ECO:0000256" key="8">
    <source>
        <dbReference type="SAM" id="MobiDB-lite"/>
    </source>
</evidence>
<dbReference type="Pfam" id="PF08478">
    <property type="entry name" value="POTRA_1"/>
    <property type="match status" value="1"/>
</dbReference>
<keyword evidence="6 9" id="KW-0472">Membrane</keyword>
<reference evidence="11 12" key="1">
    <citation type="submission" date="2019-10" db="EMBL/GenBank/DDBJ databases">
        <authorList>
            <person name="Nie G."/>
            <person name="Ming H."/>
            <person name="Yi B."/>
        </authorList>
    </citation>
    <scope>NUCLEOTIDE SEQUENCE [LARGE SCALE GENOMIC DNA]</scope>
    <source>
        <strain evidence="11 12">CFH 90414</strain>
    </source>
</reference>
<evidence type="ECO:0000256" key="4">
    <source>
        <dbReference type="ARBA" id="ARBA00022692"/>
    </source>
</evidence>
<keyword evidence="12" id="KW-1185">Reference proteome</keyword>
<evidence type="ECO:0000256" key="5">
    <source>
        <dbReference type="ARBA" id="ARBA00022989"/>
    </source>
</evidence>
<dbReference type="InterPro" id="IPR050487">
    <property type="entry name" value="FtsQ_DivIB"/>
</dbReference>
<evidence type="ECO:0000313" key="11">
    <source>
        <dbReference type="EMBL" id="MRG61524.1"/>
    </source>
</evidence>
<sequence length="332" mass="34142">MSVPGPTAAGTGAAALDRDRTATEPIPVQAPAASSAASGGADAGVGSLAGSLPIPTVGTDAPGRSPGTEAPIDPASADPKRARKALARAARERRRYERQEVRRFTARSRRRRLAWLVGAGSVVVVSAALVGAAYSPLMALREVRIEGAQRIPAAELQAAFAPDLGTPLPLITSADVREALSDFALVETYSTETLPPGTLVVRIVERTPVGVVETDRGLELVDAAGVVIDRPAERPEGEPLIDAGGVASEGFRAAAAVMRSLPPDVRPQVVRATAETADDVRLELASGASVIWGSGEQSRLKATVLAGLMAAAPPDTVPNYYDVSAPMSAVIG</sequence>
<keyword evidence="4 9" id="KW-0812">Transmembrane</keyword>
<dbReference type="Proteomes" id="UP000431080">
    <property type="component" value="Unassembled WGS sequence"/>
</dbReference>
<protein>
    <submittedName>
        <fullName evidence="11">FtsQ-type POTRA domain-containing protein</fullName>
    </submittedName>
</protein>